<protein>
    <submittedName>
        <fullName evidence="1">Uncharacterized protein</fullName>
    </submittedName>
</protein>
<reference evidence="1" key="1">
    <citation type="submission" date="2014-11" db="EMBL/GenBank/DDBJ databases">
        <authorList>
            <person name="Amaro Gonzalez C."/>
        </authorList>
    </citation>
    <scope>NUCLEOTIDE SEQUENCE</scope>
</reference>
<dbReference type="EMBL" id="GBXM01036759">
    <property type="protein sequence ID" value="JAH71818.1"/>
    <property type="molecule type" value="Transcribed_RNA"/>
</dbReference>
<reference evidence="1" key="2">
    <citation type="journal article" date="2015" name="Fish Shellfish Immunol.">
        <title>Early steps in the European eel (Anguilla anguilla)-Vibrio vulnificus interaction in the gills: Role of the RtxA13 toxin.</title>
        <authorList>
            <person name="Callol A."/>
            <person name="Pajuelo D."/>
            <person name="Ebbesson L."/>
            <person name="Teles M."/>
            <person name="MacKenzie S."/>
            <person name="Amaro C."/>
        </authorList>
    </citation>
    <scope>NUCLEOTIDE SEQUENCE</scope>
</reference>
<dbReference type="EMBL" id="GBXM01028596">
    <property type="protein sequence ID" value="JAH79981.1"/>
    <property type="molecule type" value="Transcribed_RNA"/>
</dbReference>
<proteinExistence type="predicted"/>
<organism evidence="1">
    <name type="scientific">Anguilla anguilla</name>
    <name type="common">European freshwater eel</name>
    <name type="synonym">Muraena anguilla</name>
    <dbReference type="NCBI Taxonomy" id="7936"/>
    <lineage>
        <taxon>Eukaryota</taxon>
        <taxon>Metazoa</taxon>
        <taxon>Chordata</taxon>
        <taxon>Craniata</taxon>
        <taxon>Vertebrata</taxon>
        <taxon>Euteleostomi</taxon>
        <taxon>Actinopterygii</taxon>
        <taxon>Neopterygii</taxon>
        <taxon>Teleostei</taxon>
        <taxon>Anguilliformes</taxon>
        <taxon>Anguillidae</taxon>
        <taxon>Anguilla</taxon>
    </lineage>
</organism>
<sequence length="10" mass="1049">MAAIANELNC</sequence>
<name>A0A0E9VPM5_ANGAN</name>
<accession>A0A0E9VPM5</accession>
<evidence type="ECO:0000313" key="1">
    <source>
        <dbReference type="EMBL" id="JAH79981.1"/>
    </source>
</evidence>